<comment type="caution">
    <text evidence="14">The sequence shown here is derived from an EMBL/GenBank/DDBJ whole genome shotgun (WGS) entry which is preliminary data.</text>
</comment>
<sequence>MYNTTYALMYVTDDGITDDTAFFKILEDTLKGGASIIQLREKSCKTISFYNRSLKAKTLCHAYRVPFIINDRIDIALAVDADGVHLGQTDMPYRKARELLGPNKIIGLSVSNTEQAIEAENLKVDYIGISPIFNTVTKTSDLAPSLGIEGLQMIRPLFSKPIICIGGIHQNNVAEIIKNGANGVAIISAISKAQYPEKETKNLKEIICQTGFIQ</sequence>
<dbReference type="GO" id="GO:0000287">
    <property type="term" value="F:magnesium ion binding"/>
    <property type="evidence" value="ECO:0007669"/>
    <property type="project" value="UniProtKB-UniRule"/>
</dbReference>
<evidence type="ECO:0000256" key="9">
    <source>
        <dbReference type="ARBA" id="ARBA00047883"/>
    </source>
</evidence>
<evidence type="ECO:0000256" key="3">
    <source>
        <dbReference type="ARBA" id="ARBA00022679"/>
    </source>
</evidence>
<dbReference type="InterPro" id="IPR034291">
    <property type="entry name" value="TMP_synthase"/>
</dbReference>
<dbReference type="OrthoDB" id="9812206at2"/>
<feature type="binding site" evidence="10">
    <location>
        <begin position="135"/>
        <end position="137"/>
    </location>
    <ligand>
        <name>2-[(2R,5Z)-2-carboxy-4-methylthiazol-5(2H)-ylidene]ethyl phosphate</name>
        <dbReference type="ChEBI" id="CHEBI:62899"/>
    </ligand>
</feature>
<evidence type="ECO:0000256" key="2">
    <source>
        <dbReference type="ARBA" id="ARBA00005165"/>
    </source>
</evidence>
<feature type="binding site" evidence="10">
    <location>
        <position position="71"/>
    </location>
    <ligand>
        <name>Mg(2+)</name>
        <dbReference type="ChEBI" id="CHEBI:18420"/>
    </ligand>
</feature>
<keyword evidence="3 10" id="KW-0808">Transferase</keyword>
<comment type="similarity">
    <text evidence="10 11">Belongs to the thiamine-phosphate synthase family.</text>
</comment>
<gene>
    <name evidence="10" type="primary">thiE</name>
    <name evidence="14" type="ORF">PI23P_08145</name>
</gene>
<keyword evidence="5 10" id="KW-0460">Magnesium</keyword>
<feature type="binding site" evidence="10">
    <location>
        <position position="70"/>
    </location>
    <ligand>
        <name>4-amino-2-methyl-5-(diphosphooxymethyl)pyrimidine</name>
        <dbReference type="ChEBI" id="CHEBI:57841"/>
    </ligand>
</feature>
<accession>A4BZI8</accession>
<dbReference type="FunFam" id="3.20.20.70:FF:000096">
    <property type="entry name" value="Thiamine-phosphate synthase"/>
    <property type="match status" value="1"/>
</dbReference>
<evidence type="ECO:0000313" key="14">
    <source>
        <dbReference type="EMBL" id="EAR12581.1"/>
    </source>
</evidence>
<dbReference type="UniPathway" id="UPA00060">
    <property type="reaction ID" value="UER00141"/>
</dbReference>
<dbReference type="InterPro" id="IPR022998">
    <property type="entry name" value="ThiamineP_synth_TenI"/>
</dbReference>
<dbReference type="AlphaFoldDB" id="A4BZI8"/>
<dbReference type="PANTHER" id="PTHR20857:SF23">
    <property type="entry name" value="THIAMINE BIOSYNTHETIC BIFUNCTIONAL ENZYME"/>
    <property type="match status" value="1"/>
</dbReference>
<dbReference type="Pfam" id="PF02581">
    <property type="entry name" value="TMP-TENI"/>
    <property type="match status" value="1"/>
</dbReference>
<comment type="catalytic activity">
    <reaction evidence="7 10 11">
        <text>4-methyl-5-(2-phosphooxyethyl)-thiazole + 4-amino-2-methyl-5-(diphosphooxymethyl)pyrimidine + H(+) = thiamine phosphate + diphosphate</text>
        <dbReference type="Rhea" id="RHEA:22328"/>
        <dbReference type="ChEBI" id="CHEBI:15378"/>
        <dbReference type="ChEBI" id="CHEBI:33019"/>
        <dbReference type="ChEBI" id="CHEBI:37575"/>
        <dbReference type="ChEBI" id="CHEBI:57841"/>
        <dbReference type="ChEBI" id="CHEBI:58296"/>
        <dbReference type="EC" id="2.5.1.3"/>
    </reaction>
</comment>
<dbReference type="InterPro" id="IPR036206">
    <property type="entry name" value="ThiamineP_synth_sf"/>
</dbReference>
<feature type="binding site" evidence="10">
    <location>
        <position position="138"/>
    </location>
    <ligand>
        <name>4-amino-2-methyl-5-(diphosphooxymethyl)pyrimidine</name>
        <dbReference type="ChEBI" id="CHEBI:57841"/>
    </ligand>
</feature>
<organism evidence="14 15">
    <name type="scientific">Polaribacter irgensii 23-P</name>
    <dbReference type="NCBI Taxonomy" id="313594"/>
    <lineage>
        <taxon>Bacteria</taxon>
        <taxon>Pseudomonadati</taxon>
        <taxon>Bacteroidota</taxon>
        <taxon>Flavobacteriia</taxon>
        <taxon>Flavobacteriales</taxon>
        <taxon>Flavobacteriaceae</taxon>
    </lineage>
</organism>
<comment type="pathway">
    <text evidence="2 10 12">Cofactor biosynthesis; thiamine diphosphate biosynthesis; thiamine phosphate from 4-amino-2-methyl-5-diphosphomethylpyrimidine and 4-methyl-5-(2-phosphoethyl)-thiazole: step 1/1.</text>
</comment>
<evidence type="ECO:0000256" key="12">
    <source>
        <dbReference type="RuleBase" id="RU004253"/>
    </source>
</evidence>
<comment type="catalytic activity">
    <reaction evidence="8 10 11">
        <text>2-(2-carboxy-4-methylthiazol-5-yl)ethyl phosphate + 4-amino-2-methyl-5-(diphosphooxymethyl)pyrimidine + 2 H(+) = thiamine phosphate + CO2 + diphosphate</text>
        <dbReference type="Rhea" id="RHEA:47848"/>
        <dbReference type="ChEBI" id="CHEBI:15378"/>
        <dbReference type="ChEBI" id="CHEBI:16526"/>
        <dbReference type="ChEBI" id="CHEBI:33019"/>
        <dbReference type="ChEBI" id="CHEBI:37575"/>
        <dbReference type="ChEBI" id="CHEBI:57841"/>
        <dbReference type="ChEBI" id="CHEBI:62890"/>
        <dbReference type="EC" id="2.5.1.3"/>
    </reaction>
</comment>
<comment type="catalytic activity">
    <reaction evidence="9 10 11">
        <text>2-[(2R,5Z)-2-carboxy-4-methylthiazol-5(2H)-ylidene]ethyl phosphate + 4-amino-2-methyl-5-(diphosphooxymethyl)pyrimidine + 2 H(+) = thiamine phosphate + CO2 + diphosphate</text>
        <dbReference type="Rhea" id="RHEA:47844"/>
        <dbReference type="ChEBI" id="CHEBI:15378"/>
        <dbReference type="ChEBI" id="CHEBI:16526"/>
        <dbReference type="ChEBI" id="CHEBI:33019"/>
        <dbReference type="ChEBI" id="CHEBI:37575"/>
        <dbReference type="ChEBI" id="CHEBI:57841"/>
        <dbReference type="ChEBI" id="CHEBI:62899"/>
        <dbReference type="EC" id="2.5.1.3"/>
    </reaction>
</comment>
<comment type="function">
    <text evidence="1 10">Condenses 4-methyl-5-(beta-hydroxyethyl)thiazole monophosphate (THZ-P) and 2-methyl-4-amino-5-hydroxymethyl pyrimidine pyrophosphate (HMP-PP) to form thiamine monophosphate (TMP).</text>
</comment>
<evidence type="ECO:0000259" key="13">
    <source>
        <dbReference type="Pfam" id="PF02581"/>
    </source>
</evidence>
<dbReference type="GO" id="GO:0009228">
    <property type="term" value="P:thiamine biosynthetic process"/>
    <property type="evidence" value="ECO:0007669"/>
    <property type="project" value="UniProtKB-KW"/>
</dbReference>
<dbReference type="STRING" id="313594.PI23P_08145"/>
<feature type="binding site" evidence="10">
    <location>
        <position position="167"/>
    </location>
    <ligand>
        <name>2-[(2R,5Z)-2-carboxy-4-methylthiazol-5(2H)-ylidene]ethyl phosphate</name>
        <dbReference type="ChEBI" id="CHEBI:62899"/>
    </ligand>
</feature>
<evidence type="ECO:0000256" key="6">
    <source>
        <dbReference type="ARBA" id="ARBA00022977"/>
    </source>
</evidence>
<proteinExistence type="inferred from homology"/>
<protein>
    <recommendedName>
        <fullName evidence="10">Thiamine-phosphate synthase</fullName>
        <shortName evidence="10">TP synthase</shortName>
        <shortName evidence="10">TPS</shortName>
        <ecNumber evidence="10">2.5.1.3</ecNumber>
    </recommendedName>
    <alternativeName>
        <fullName evidence="10">Thiamine-phosphate pyrophosphorylase</fullName>
        <shortName evidence="10">TMP pyrophosphorylase</shortName>
        <shortName evidence="10">TMP-PPase</shortName>
    </alternativeName>
</protein>
<keyword evidence="4 10" id="KW-0479">Metal-binding</keyword>
<evidence type="ECO:0000256" key="4">
    <source>
        <dbReference type="ARBA" id="ARBA00022723"/>
    </source>
</evidence>
<comment type="cofactor">
    <cofactor evidence="10">
        <name>Mg(2+)</name>
        <dbReference type="ChEBI" id="CHEBI:18420"/>
    </cofactor>
    <text evidence="10">Binds 1 Mg(2+) ion per subunit.</text>
</comment>
<keyword evidence="6 10" id="KW-0784">Thiamine biosynthesis</keyword>
<keyword evidence="15" id="KW-1185">Reference proteome</keyword>
<feature type="binding site" evidence="10">
    <location>
        <position position="109"/>
    </location>
    <ligand>
        <name>4-amino-2-methyl-5-(diphosphooxymethyl)pyrimidine</name>
        <dbReference type="ChEBI" id="CHEBI:57841"/>
    </ligand>
</feature>
<evidence type="ECO:0000256" key="7">
    <source>
        <dbReference type="ARBA" id="ARBA00047334"/>
    </source>
</evidence>
<dbReference type="CDD" id="cd00564">
    <property type="entry name" value="TMP_TenI"/>
    <property type="match status" value="1"/>
</dbReference>
<dbReference type="GO" id="GO:0009229">
    <property type="term" value="P:thiamine diphosphate biosynthetic process"/>
    <property type="evidence" value="ECO:0007669"/>
    <property type="project" value="UniProtKB-UniRule"/>
</dbReference>
<dbReference type="SUPFAM" id="SSF51391">
    <property type="entry name" value="Thiamin phosphate synthase"/>
    <property type="match status" value="1"/>
</dbReference>
<reference evidence="14 15" key="1">
    <citation type="submission" date="2006-02" db="EMBL/GenBank/DDBJ databases">
        <authorList>
            <person name="Murray A."/>
            <person name="Staley J."/>
            <person name="Ferriera S."/>
            <person name="Johnson J."/>
            <person name="Kravitz S."/>
            <person name="Halpern A."/>
            <person name="Remington K."/>
            <person name="Beeson K."/>
            <person name="Tran B."/>
            <person name="Rogers Y.-H."/>
            <person name="Friedman R."/>
            <person name="Venter J.C."/>
        </authorList>
    </citation>
    <scope>NUCLEOTIDE SEQUENCE [LARGE SCALE GENOMIC DNA]</scope>
    <source>
        <strain evidence="14 15">23-P</strain>
    </source>
</reference>
<feature type="binding site" evidence="10">
    <location>
        <position position="90"/>
    </location>
    <ligand>
        <name>Mg(2+)</name>
        <dbReference type="ChEBI" id="CHEBI:18420"/>
    </ligand>
</feature>
<dbReference type="NCBIfam" id="TIGR00693">
    <property type="entry name" value="thiE"/>
    <property type="match status" value="1"/>
</dbReference>
<feature type="binding site" evidence="10">
    <location>
        <begin position="187"/>
        <end position="188"/>
    </location>
    <ligand>
        <name>2-[(2R,5Z)-2-carboxy-4-methylthiazol-5(2H)-ylidene]ethyl phosphate</name>
        <dbReference type="ChEBI" id="CHEBI:62899"/>
    </ligand>
</feature>
<dbReference type="RefSeq" id="WP_004570249.1">
    <property type="nucleotide sequence ID" value="NZ_CH724148.1"/>
</dbReference>
<dbReference type="HAMAP" id="MF_00097">
    <property type="entry name" value="TMP_synthase"/>
    <property type="match status" value="1"/>
</dbReference>
<dbReference type="HOGENOM" id="CLU_018272_3_2_10"/>
<dbReference type="GO" id="GO:0005737">
    <property type="term" value="C:cytoplasm"/>
    <property type="evidence" value="ECO:0007669"/>
    <property type="project" value="TreeGrafter"/>
</dbReference>
<dbReference type="PANTHER" id="PTHR20857">
    <property type="entry name" value="THIAMINE-PHOSPHATE PYROPHOSPHORYLASE"/>
    <property type="match status" value="1"/>
</dbReference>
<dbReference type="InterPro" id="IPR013785">
    <property type="entry name" value="Aldolase_TIM"/>
</dbReference>
<dbReference type="GO" id="GO:0004789">
    <property type="term" value="F:thiamine-phosphate diphosphorylase activity"/>
    <property type="evidence" value="ECO:0007669"/>
    <property type="project" value="UniProtKB-UniRule"/>
</dbReference>
<evidence type="ECO:0000256" key="1">
    <source>
        <dbReference type="ARBA" id="ARBA00003814"/>
    </source>
</evidence>
<dbReference type="Proteomes" id="UP000003053">
    <property type="component" value="Unassembled WGS sequence"/>
</dbReference>
<dbReference type="EMBL" id="AAOG01000002">
    <property type="protein sequence ID" value="EAR12581.1"/>
    <property type="molecule type" value="Genomic_DNA"/>
</dbReference>
<evidence type="ECO:0000313" key="15">
    <source>
        <dbReference type="Proteomes" id="UP000003053"/>
    </source>
</evidence>
<evidence type="ECO:0000256" key="11">
    <source>
        <dbReference type="RuleBase" id="RU003826"/>
    </source>
</evidence>
<feature type="domain" description="Thiamine phosphate synthase/TenI" evidence="13">
    <location>
        <begin position="8"/>
        <end position="190"/>
    </location>
</feature>
<name>A4BZI8_9FLAO</name>
<dbReference type="eggNOG" id="COG0352">
    <property type="taxonomic scope" value="Bacteria"/>
</dbReference>
<evidence type="ECO:0000256" key="8">
    <source>
        <dbReference type="ARBA" id="ARBA00047851"/>
    </source>
</evidence>
<feature type="binding site" evidence="10">
    <location>
        <begin position="38"/>
        <end position="42"/>
    </location>
    <ligand>
        <name>4-amino-2-methyl-5-(diphosphooxymethyl)pyrimidine</name>
        <dbReference type="ChEBI" id="CHEBI:57841"/>
    </ligand>
</feature>
<dbReference type="Gene3D" id="3.20.20.70">
    <property type="entry name" value="Aldolase class I"/>
    <property type="match status" value="1"/>
</dbReference>
<dbReference type="EC" id="2.5.1.3" evidence="10"/>
<evidence type="ECO:0000256" key="10">
    <source>
        <dbReference type="HAMAP-Rule" id="MF_00097"/>
    </source>
</evidence>
<evidence type="ECO:0000256" key="5">
    <source>
        <dbReference type="ARBA" id="ARBA00022842"/>
    </source>
</evidence>